<dbReference type="Pfam" id="PF00172">
    <property type="entry name" value="Zn_clus"/>
    <property type="match status" value="1"/>
</dbReference>
<dbReference type="AlphaFoldDB" id="A0A2H3JGF7"/>
<evidence type="ECO:0000259" key="6">
    <source>
        <dbReference type="PROSITE" id="PS50048"/>
    </source>
</evidence>
<dbReference type="SUPFAM" id="SSF57701">
    <property type="entry name" value="Zn2/Cys6 DNA-binding domain"/>
    <property type="match status" value="1"/>
</dbReference>
<keyword evidence="3" id="KW-0805">Transcription regulation</keyword>
<dbReference type="GO" id="GO:0008270">
    <property type="term" value="F:zinc ion binding"/>
    <property type="evidence" value="ECO:0007669"/>
    <property type="project" value="InterPro"/>
</dbReference>
<dbReference type="OMA" id="DYQMPRT"/>
<accession>A0A2H3JGF7</accession>
<dbReference type="InterPro" id="IPR036864">
    <property type="entry name" value="Zn2-C6_fun-type_DNA-bd_sf"/>
</dbReference>
<dbReference type="InterPro" id="IPR001138">
    <property type="entry name" value="Zn2Cys6_DnaBD"/>
</dbReference>
<protein>
    <recommendedName>
        <fullName evidence="6">Zn(2)-C6 fungal-type domain-containing protein</fullName>
    </recommendedName>
</protein>
<feature type="domain" description="Zn(2)-C6 fungal-type" evidence="6">
    <location>
        <begin position="19"/>
        <end position="48"/>
    </location>
</feature>
<dbReference type="Proteomes" id="UP000218811">
    <property type="component" value="Unassembled WGS sequence"/>
</dbReference>
<organism evidence="7 8">
    <name type="scientific">Wolfiporia cocos (strain MD-104)</name>
    <name type="common">Brown rot fungus</name>
    <dbReference type="NCBI Taxonomy" id="742152"/>
    <lineage>
        <taxon>Eukaryota</taxon>
        <taxon>Fungi</taxon>
        <taxon>Dikarya</taxon>
        <taxon>Basidiomycota</taxon>
        <taxon>Agaricomycotina</taxon>
        <taxon>Agaricomycetes</taxon>
        <taxon>Polyporales</taxon>
        <taxon>Phaeolaceae</taxon>
        <taxon>Wolfiporia</taxon>
    </lineage>
</organism>
<evidence type="ECO:0000256" key="4">
    <source>
        <dbReference type="ARBA" id="ARBA00023163"/>
    </source>
</evidence>
<evidence type="ECO:0000256" key="5">
    <source>
        <dbReference type="ARBA" id="ARBA00023242"/>
    </source>
</evidence>
<dbReference type="Gene3D" id="4.10.240.10">
    <property type="entry name" value="Zn(2)-C6 fungal-type DNA-binding domain"/>
    <property type="match status" value="1"/>
</dbReference>
<sequence>SDSDDDYQMPRTPRRTPMACQFCRGRKLKCDGRPTCANCQRRGIPCTYVPV</sequence>
<dbReference type="PANTHER" id="PTHR47338:SF5">
    <property type="entry name" value="ZN(II)2CYS6 TRANSCRIPTION FACTOR (EUROFUNG)"/>
    <property type="match status" value="1"/>
</dbReference>
<dbReference type="STRING" id="742152.A0A2H3JGF7"/>
<keyword evidence="5" id="KW-0539">Nucleus</keyword>
<evidence type="ECO:0000256" key="2">
    <source>
        <dbReference type="ARBA" id="ARBA00022723"/>
    </source>
</evidence>
<reference evidence="7 8" key="1">
    <citation type="journal article" date="2012" name="Science">
        <title>The Paleozoic origin of enzymatic lignin decomposition reconstructed from 31 fungal genomes.</title>
        <authorList>
            <person name="Floudas D."/>
            <person name="Binder M."/>
            <person name="Riley R."/>
            <person name="Barry K."/>
            <person name="Blanchette R.A."/>
            <person name="Henrissat B."/>
            <person name="Martinez A.T."/>
            <person name="Otillar R."/>
            <person name="Spatafora J.W."/>
            <person name="Yadav J.S."/>
            <person name="Aerts A."/>
            <person name="Benoit I."/>
            <person name="Boyd A."/>
            <person name="Carlson A."/>
            <person name="Copeland A."/>
            <person name="Coutinho P.M."/>
            <person name="de Vries R.P."/>
            <person name="Ferreira P."/>
            <person name="Findley K."/>
            <person name="Foster B."/>
            <person name="Gaskell J."/>
            <person name="Glotzer D."/>
            <person name="Gorecki P."/>
            <person name="Heitman J."/>
            <person name="Hesse C."/>
            <person name="Hori C."/>
            <person name="Igarashi K."/>
            <person name="Jurgens J.A."/>
            <person name="Kallen N."/>
            <person name="Kersten P."/>
            <person name="Kohler A."/>
            <person name="Kuees U."/>
            <person name="Kumar T.K.A."/>
            <person name="Kuo A."/>
            <person name="LaButti K."/>
            <person name="Larrondo L.F."/>
            <person name="Lindquist E."/>
            <person name="Ling A."/>
            <person name="Lombard V."/>
            <person name="Lucas S."/>
            <person name="Lundell T."/>
            <person name="Martin R."/>
            <person name="McLaughlin D.J."/>
            <person name="Morgenstern I."/>
            <person name="Morin E."/>
            <person name="Murat C."/>
            <person name="Nagy L.G."/>
            <person name="Nolan M."/>
            <person name="Ohm R.A."/>
            <person name="Patyshakuliyeva A."/>
            <person name="Rokas A."/>
            <person name="Ruiz-Duenas F.J."/>
            <person name="Sabat G."/>
            <person name="Salamov A."/>
            <person name="Samejima M."/>
            <person name="Schmutz J."/>
            <person name="Slot J.C."/>
            <person name="St John F."/>
            <person name="Stenlid J."/>
            <person name="Sun H."/>
            <person name="Sun S."/>
            <person name="Syed K."/>
            <person name="Tsang A."/>
            <person name="Wiebenga A."/>
            <person name="Young D."/>
            <person name="Pisabarro A."/>
            <person name="Eastwood D.C."/>
            <person name="Martin F."/>
            <person name="Cullen D."/>
            <person name="Grigoriev I.V."/>
            <person name="Hibbett D.S."/>
        </authorList>
    </citation>
    <scope>NUCLEOTIDE SEQUENCE [LARGE SCALE GENOMIC DNA]</scope>
    <source>
        <strain evidence="7 8">MD-104</strain>
    </source>
</reference>
<proteinExistence type="predicted"/>
<evidence type="ECO:0000313" key="7">
    <source>
        <dbReference type="EMBL" id="PCH36778.1"/>
    </source>
</evidence>
<dbReference type="EMBL" id="KB467898">
    <property type="protein sequence ID" value="PCH36778.1"/>
    <property type="molecule type" value="Genomic_DNA"/>
</dbReference>
<keyword evidence="2" id="KW-0479">Metal-binding</keyword>
<evidence type="ECO:0000256" key="1">
    <source>
        <dbReference type="ARBA" id="ARBA00004123"/>
    </source>
</evidence>
<dbReference type="GO" id="GO:0000981">
    <property type="term" value="F:DNA-binding transcription factor activity, RNA polymerase II-specific"/>
    <property type="evidence" value="ECO:0007669"/>
    <property type="project" value="InterPro"/>
</dbReference>
<dbReference type="InterPro" id="IPR050815">
    <property type="entry name" value="TF_fung"/>
</dbReference>
<dbReference type="PANTHER" id="PTHR47338">
    <property type="entry name" value="ZN(II)2CYS6 TRANSCRIPTION FACTOR (EUROFUNG)-RELATED"/>
    <property type="match status" value="1"/>
</dbReference>
<dbReference type="PROSITE" id="PS00463">
    <property type="entry name" value="ZN2_CY6_FUNGAL_1"/>
    <property type="match status" value="1"/>
</dbReference>
<keyword evidence="8" id="KW-1185">Reference proteome</keyword>
<dbReference type="CDD" id="cd00067">
    <property type="entry name" value="GAL4"/>
    <property type="match status" value="1"/>
</dbReference>
<dbReference type="GO" id="GO:0005634">
    <property type="term" value="C:nucleus"/>
    <property type="evidence" value="ECO:0007669"/>
    <property type="project" value="UniProtKB-SubCell"/>
</dbReference>
<dbReference type="OrthoDB" id="39175at2759"/>
<keyword evidence="4" id="KW-0804">Transcription</keyword>
<dbReference type="PROSITE" id="PS50048">
    <property type="entry name" value="ZN2_CY6_FUNGAL_2"/>
    <property type="match status" value="1"/>
</dbReference>
<gene>
    <name evidence="7" type="ORF">WOLCODRAFT_83171</name>
</gene>
<feature type="non-terminal residue" evidence="7">
    <location>
        <position position="1"/>
    </location>
</feature>
<evidence type="ECO:0000256" key="3">
    <source>
        <dbReference type="ARBA" id="ARBA00023015"/>
    </source>
</evidence>
<evidence type="ECO:0000313" key="8">
    <source>
        <dbReference type="Proteomes" id="UP000218811"/>
    </source>
</evidence>
<comment type="subcellular location">
    <subcellularLocation>
        <location evidence="1">Nucleus</location>
    </subcellularLocation>
</comment>
<name>A0A2H3JGF7_WOLCO</name>
<dbReference type="SMART" id="SM00066">
    <property type="entry name" value="GAL4"/>
    <property type="match status" value="1"/>
</dbReference>